<organism evidence="2 3">
    <name type="scientific">Heracleum sosnowskyi</name>
    <dbReference type="NCBI Taxonomy" id="360622"/>
    <lineage>
        <taxon>Eukaryota</taxon>
        <taxon>Viridiplantae</taxon>
        <taxon>Streptophyta</taxon>
        <taxon>Embryophyta</taxon>
        <taxon>Tracheophyta</taxon>
        <taxon>Spermatophyta</taxon>
        <taxon>Magnoliopsida</taxon>
        <taxon>eudicotyledons</taxon>
        <taxon>Gunneridae</taxon>
        <taxon>Pentapetalae</taxon>
        <taxon>asterids</taxon>
        <taxon>campanulids</taxon>
        <taxon>Apiales</taxon>
        <taxon>Apiaceae</taxon>
        <taxon>Apioideae</taxon>
        <taxon>apioid superclade</taxon>
        <taxon>Tordylieae</taxon>
        <taxon>Tordyliinae</taxon>
        <taxon>Heracleum</taxon>
    </lineage>
</organism>
<evidence type="ECO:0000313" key="2">
    <source>
        <dbReference type="EMBL" id="KAK1395000.1"/>
    </source>
</evidence>
<gene>
    <name evidence="2" type="ORF">POM88_014056</name>
</gene>
<comment type="caution">
    <text evidence="2">The sequence shown here is derived from an EMBL/GenBank/DDBJ whole genome shotgun (WGS) entry which is preliminary data.</text>
</comment>
<protein>
    <submittedName>
        <fullName evidence="2">Uncharacterized protein</fullName>
    </submittedName>
</protein>
<evidence type="ECO:0000313" key="3">
    <source>
        <dbReference type="Proteomes" id="UP001237642"/>
    </source>
</evidence>
<accession>A0AAD8IZQ1</accession>
<evidence type="ECO:0000256" key="1">
    <source>
        <dbReference type="SAM" id="MobiDB-lite"/>
    </source>
</evidence>
<feature type="region of interest" description="Disordered" evidence="1">
    <location>
        <begin position="195"/>
        <end position="225"/>
    </location>
</feature>
<dbReference type="EMBL" id="JAUIZM010000003">
    <property type="protein sequence ID" value="KAK1395000.1"/>
    <property type="molecule type" value="Genomic_DNA"/>
</dbReference>
<feature type="region of interest" description="Disordered" evidence="1">
    <location>
        <begin position="1"/>
        <end position="48"/>
    </location>
</feature>
<proteinExistence type="predicted"/>
<keyword evidence="3" id="KW-1185">Reference proteome</keyword>
<reference evidence="2" key="1">
    <citation type="submission" date="2023-02" db="EMBL/GenBank/DDBJ databases">
        <title>Genome of toxic invasive species Heracleum sosnowskyi carries increased number of genes despite the absence of recent whole-genome duplications.</title>
        <authorList>
            <person name="Schelkunov M."/>
            <person name="Shtratnikova V."/>
            <person name="Makarenko M."/>
            <person name="Klepikova A."/>
            <person name="Omelchenko D."/>
            <person name="Novikova G."/>
            <person name="Obukhova E."/>
            <person name="Bogdanov V."/>
            <person name="Penin A."/>
            <person name="Logacheva M."/>
        </authorList>
    </citation>
    <scope>NUCLEOTIDE SEQUENCE</scope>
    <source>
        <strain evidence="2">Hsosn_3</strain>
        <tissue evidence="2">Leaf</tissue>
    </source>
</reference>
<feature type="compositionally biased region" description="Acidic residues" evidence="1">
    <location>
        <begin position="198"/>
        <end position="208"/>
    </location>
</feature>
<sequence length="252" mass="27844">MDSNLPSSPTDSDGAKAAFRKPSNDVVNRKYRRRSPVDGSSSSDAPESLGDGCIRVHGVLYLKFISHNCIIQLQYFKERIPWTRMHSWIRVFSRLLAILLKRKIGILWNLQEMIKKKLNSSEGVDDIEELVSGGKKSHGPGWLIGRHGSSLIKTSTQAPPQTDSVTCIGVEDDLVADDEEPSLVHETCIEKKGTYTGVEDDSTNEDDEQCPKNASDNEEPSLVGETCTEKKGIYIGVEDDSTDEDCCAQNLA</sequence>
<dbReference type="Proteomes" id="UP001237642">
    <property type="component" value="Unassembled WGS sequence"/>
</dbReference>
<dbReference type="AlphaFoldDB" id="A0AAD8IZQ1"/>
<name>A0AAD8IZQ1_9APIA</name>
<reference evidence="2" key="2">
    <citation type="submission" date="2023-05" db="EMBL/GenBank/DDBJ databases">
        <authorList>
            <person name="Schelkunov M.I."/>
        </authorList>
    </citation>
    <scope>NUCLEOTIDE SEQUENCE</scope>
    <source>
        <strain evidence="2">Hsosn_3</strain>
        <tissue evidence="2">Leaf</tissue>
    </source>
</reference>
<feature type="compositionally biased region" description="Polar residues" evidence="1">
    <location>
        <begin position="1"/>
        <end position="11"/>
    </location>
</feature>